<feature type="active site" evidence="5 6">
    <location>
        <position position="101"/>
    </location>
</feature>
<gene>
    <name evidence="8" type="ORF">ECRASSUSDP1_LOCUS24934</name>
</gene>
<accession>A0AAD2D8H3</accession>
<dbReference type="AlphaFoldDB" id="A0AAD2D8H3"/>
<dbReference type="Proteomes" id="UP001295684">
    <property type="component" value="Unassembled WGS sequence"/>
</dbReference>
<feature type="active site" evidence="5 6">
    <location>
        <position position="265"/>
    </location>
</feature>
<organism evidence="8 9">
    <name type="scientific">Euplotes crassus</name>
    <dbReference type="NCBI Taxonomy" id="5936"/>
    <lineage>
        <taxon>Eukaryota</taxon>
        <taxon>Sar</taxon>
        <taxon>Alveolata</taxon>
        <taxon>Ciliophora</taxon>
        <taxon>Intramacronucleata</taxon>
        <taxon>Spirotrichea</taxon>
        <taxon>Hypotrichia</taxon>
        <taxon>Euplotida</taxon>
        <taxon>Euplotidae</taxon>
        <taxon>Moneuplotes</taxon>
    </lineage>
</organism>
<dbReference type="PANTHER" id="PTHR10183">
    <property type="entry name" value="CALPAIN"/>
    <property type="match status" value="1"/>
</dbReference>
<evidence type="ECO:0000256" key="3">
    <source>
        <dbReference type="ARBA" id="ARBA00022801"/>
    </source>
</evidence>
<proteinExistence type="inferred from homology"/>
<name>A0AAD2D8H3_EUPCR</name>
<evidence type="ECO:0000256" key="6">
    <source>
        <dbReference type="PROSITE-ProRule" id="PRU00239"/>
    </source>
</evidence>
<sequence length="759" mass="88228">METVLKRIKNLTHIPGALTSDPEQFVKEVILKGEKFTDKKFPPKISSIFSKNKKKFDAEKVKHWKNRVVWKRIQDIYPKEELDVVKSISPSDAEQGEIGDCYFISSLCSLAQLQPYEIKKIFVTKRFNKAGIYAMRLLVNGQPRIIVVDDYIPYDKIRKTPTFAGKKTKNIWPILLEKAWAKINGSYEDIVTGSSCESFRTLIPYPIVKFRTRDSEVGEEKLWDEIKTSLNYQYFITGSSNASKEESKHPTEEKEDPETGLVTDHCYSIIGAFEVEVRKATEFLIKISNPWGKQSYRGRWCEDDPNWTEELKMHVKFDKREKGDFFMSFRDFCKSFDSVTICKCDSFFDLDSLRIKQKKGSYCLIKITLPSKSILAVNIHQYMTRLFDGSEYTPATIRVMVGKKTNDSHNPFKHIVGAYRYQKESVYVEAPKLMEKGTYYLFVQLDWNNSVINEFACNVIGYSVKAEEIPHSEFEGFFMNTLKDYARNKIEKVTINSSDPDLMSKYYLGEETAGYGFYYYSNFSKTGCTVVEKVQFNRTEGIQLLKCERVGSNVQLKVVEDKKDSFKYLEVKPNKEKFFLFKRVENGCSTKYSYNTLVKHTSRYLAKLCMKKGKKKKIVNESSPDEVMNYYSLSHDFGQTFVFENESENTTLDNYVDFPKLENLKLTSADYATSNNENYWKFCIKPKSKIAKHLRRDDVNRSSSFSYSVKHNFLKPGEKPCSIKEKRDPDKLTDEEIREIIEEKGEKRPFNSPSTGEEL</sequence>
<dbReference type="SUPFAM" id="SSF54001">
    <property type="entry name" value="Cysteine proteinases"/>
    <property type="match status" value="1"/>
</dbReference>
<keyword evidence="2 6" id="KW-0645">Protease</keyword>
<dbReference type="Gene3D" id="3.90.70.10">
    <property type="entry name" value="Cysteine proteinases"/>
    <property type="match status" value="1"/>
</dbReference>
<dbReference type="InterPro" id="IPR001300">
    <property type="entry name" value="Peptidase_C2_calpain_cat"/>
</dbReference>
<dbReference type="GO" id="GO:0006508">
    <property type="term" value="P:proteolysis"/>
    <property type="evidence" value="ECO:0007669"/>
    <property type="project" value="UniProtKB-KW"/>
</dbReference>
<keyword evidence="9" id="KW-1185">Reference proteome</keyword>
<evidence type="ECO:0000313" key="8">
    <source>
        <dbReference type="EMBL" id="CAI2383435.1"/>
    </source>
</evidence>
<dbReference type="EMBL" id="CAMPGE010025698">
    <property type="protein sequence ID" value="CAI2383435.1"/>
    <property type="molecule type" value="Genomic_DNA"/>
</dbReference>
<dbReference type="SMART" id="SM00230">
    <property type="entry name" value="CysPc"/>
    <property type="match status" value="1"/>
</dbReference>
<dbReference type="GO" id="GO:0004198">
    <property type="term" value="F:calcium-dependent cysteine-type endopeptidase activity"/>
    <property type="evidence" value="ECO:0007669"/>
    <property type="project" value="InterPro"/>
</dbReference>
<feature type="active site" evidence="5 6">
    <location>
        <position position="289"/>
    </location>
</feature>
<dbReference type="CDD" id="cd00044">
    <property type="entry name" value="CysPc"/>
    <property type="match status" value="1"/>
</dbReference>
<evidence type="ECO:0000259" key="7">
    <source>
        <dbReference type="PROSITE" id="PS50203"/>
    </source>
</evidence>
<evidence type="ECO:0000256" key="5">
    <source>
        <dbReference type="PIRSR" id="PIRSR622684-1"/>
    </source>
</evidence>
<comment type="similarity">
    <text evidence="1">Belongs to the peptidase C2 family.</text>
</comment>
<protein>
    <recommendedName>
        <fullName evidence="7">Calpain catalytic domain-containing protein</fullName>
    </recommendedName>
</protein>
<reference evidence="8" key="1">
    <citation type="submission" date="2023-07" db="EMBL/GenBank/DDBJ databases">
        <authorList>
            <consortium name="AG Swart"/>
            <person name="Singh M."/>
            <person name="Singh A."/>
            <person name="Seah K."/>
            <person name="Emmerich C."/>
        </authorList>
    </citation>
    <scope>NUCLEOTIDE SEQUENCE</scope>
    <source>
        <strain evidence="8">DP1</strain>
    </source>
</reference>
<evidence type="ECO:0000256" key="4">
    <source>
        <dbReference type="ARBA" id="ARBA00022807"/>
    </source>
</evidence>
<keyword evidence="4 6" id="KW-0788">Thiol protease</keyword>
<feature type="domain" description="Calpain catalytic" evidence="7">
    <location>
        <begin position="35"/>
        <end position="345"/>
    </location>
</feature>
<dbReference type="InterPro" id="IPR038765">
    <property type="entry name" value="Papain-like_cys_pep_sf"/>
</dbReference>
<keyword evidence="3 6" id="KW-0378">Hydrolase</keyword>
<dbReference type="InterPro" id="IPR022684">
    <property type="entry name" value="Calpain_cysteine_protease"/>
</dbReference>
<dbReference type="PANTHER" id="PTHR10183:SF379">
    <property type="entry name" value="CALPAIN-5"/>
    <property type="match status" value="1"/>
</dbReference>
<dbReference type="PROSITE" id="PS50203">
    <property type="entry name" value="CALPAIN_CAT"/>
    <property type="match status" value="1"/>
</dbReference>
<dbReference type="PRINTS" id="PR00704">
    <property type="entry name" value="CALPAIN"/>
</dbReference>
<dbReference type="Pfam" id="PF00648">
    <property type="entry name" value="Peptidase_C2"/>
    <property type="match status" value="1"/>
</dbReference>
<evidence type="ECO:0000313" key="9">
    <source>
        <dbReference type="Proteomes" id="UP001295684"/>
    </source>
</evidence>
<comment type="caution">
    <text evidence="8">The sequence shown here is derived from an EMBL/GenBank/DDBJ whole genome shotgun (WGS) entry which is preliminary data.</text>
</comment>
<evidence type="ECO:0000256" key="1">
    <source>
        <dbReference type="ARBA" id="ARBA00007623"/>
    </source>
</evidence>
<evidence type="ECO:0000256" key="2">
    <source>
        <dbReference type="ARBA" id="ARBA00022670"/>
    </source>
</evidence>